<keyword evidence="1" id="KW-0175">Coiled coil</keyword>
<feature type="coiled-coil region" evidence="1">
    <location>
        <begin position="3"/>
        <end position="51"/>
    </location>
</feature>
<protein>
    <recommendedName>
        <fullName evidence="4">Cell division protein ZapB</fullName>
    </recommendedName>
</protein>
<dbReference type="Gene3D" id="1.20.5.340">
    <property type="match status" value="1"/>
</dbReference>
<name>A0A975BXN0_9BACT</name>
<dbReference type="KEGG" id="dmm:dnm_092980"/>
<gene>
    <name evidence="2" type="ORF">dnm_092980</name>
</gene>
<keyword evidence="3" id="KW-1185">Reference proteome</keyword>
<evidence type="ECO:0008006" key="4">
    <source>
        <dbReference type="Google" id="ProtNLM"/>
    </source>
</evidence>
<organism evidence="2 3">
    <name type="scientific">Desulfonema magnum</name>
    <dbReference type="NCBI Taxonomy" id="45655"/>
    <lineage>
        <taxon>Bacteria</taxon>
        <taxon>Pseudomonadati</taxon>
        <taxon>Thermodesulfobacteriota</taxon>
        <taxon>Desulfobacteria</taxon>
        <taxon>Desulfobacterales</taxon>
        <taxon>Desulfococcaceae</taxon>
        <taxon>Desulfonema</taxon>
    </lineage>
</organism>
<dbReference type="Proteomes" id="UP000663722">
    <property type="component" value="Chromosome"/>
</dbReference>
<evidence type="ECO:0000313" key="2">
    <source>
        <dbReference type="EMBL" id="QTA93198.1"/>
    </source>
</evidence>
<accession>A0A975BXN0</accession>
<dbReference type="EMBL" id="CP061800">
    <property type="protein sequence ID" value="QTA93198.1"/>
    <property type="molecule type" value="Genomic_DNA"/>
</dbReference>
<evidence type="ECO:0000256" key="1">
    <source>
        <dbReference type="SAM" id="Coils"/>
    </source>
</evidence>
<reference evidence="2" key="1">
    <citation type="journal article" date="2021" name="Microb. Physiol.">
        <title>Proteogenomic Insights into the Physiology of Marine, Sulfate-Reducing, Filamentous Desulfonema limicola and Desulfonema magnum.</title>
        <authorList>
            <person name="Schnaars V."/>
            <person name="Wohlbrand L."/>
            <person name="Scheve S."/>
            <person name="Hinrichs C."/>
            <person name="Reinhardt R."/>
            <person name="Rabus R."/>
        </authorList>
    </citation>
    <scope>NUCLEOTIDE SEQUENCE</scope>
    <source>
        <strain evidence="2">4be13</strain>
    </source>
</reference>
<proteinExistence type="predicted"/>
<sequence>MENEEILRQFEEIEQKVEKLIELCQSLKADNAQLINKINRLEHELQEKADVEKGHAEEKAFIRSKIDNLLVRLKDITEVS</sequence>
<dbReference type="AlphaFoldDB" id="A0A975BXN0"/>
<dbReference type="RefSeq" id="WP_207680244.1">
    <property type="nucleotide sequence ID" value="NZ_CP061800.1"/>
</dbReference>
<evidence type="ECO:0000313" key="3">
    <source>
        <dbReference type="Proteomes" id="UP000663722"/>
    </source>
</evidence>